<dbReference type="AlphaFoldDB" id="A0A1I6MVE8"/>
<evidence type="ECO:0008006" key="3">
    <source>
        <dbReference type="Google" id="ProtNLM"/>
    </source>
</evidence>
<sequence>MSDNDFRIRNLLKHAPQDLWLDTIRRARSDAHNGLIHWMLSQPQCDFAVAAHAFYRSNPAQHVDRPQPLPARPGPDNLFAVVLFNWDTGSFRTHNLMVEAQDAHPRMMSRLNQKLLVHATNSLPFHIPTEFQRPQGGVPAQVPSQLSPDTDPRIWSLYADLGLNVPDQPPGLGRKLASAKNLIRKIGLGR</sequence>
<dbReference type="Proteomes" id="UP000198926">
    <property type="component" value="Unassembled WGS sequence"/>
</dbReference>
<dbReference type="OrthoDB" id="7650873at2"/>
<name>A0A1I6MVE8_9RHOB</name>
<reference evidence="1 2" key="1">
    <citation type="submission" date="2016-10" db="EMBL/GenBank/DDBJ databases">
        <authorList>
            <person name="de Groot N.N."/>
        </authorList>
    </citation>
    <scope>NUCLEOTIDE SEQUENCE [LARGE SCALE GENOMIC DNA]</scope>
    <source>
        <strain evidence="1 2">DSM 29433</strain>
    </source>
</reference>
<accession>A0A1I6MVE8</accession>
<evidence type="ECO:0000313" key="2">
    <source>
        <dbReference type="Proteomes" id="UP000198926"/>
    </source>
</evidence>
<gene>
    <name evidence="1" type="ORF">SAMN05444714_2216</name>
</gene>
<keyword evidence="2" id="KW-1185">Reference proteome</keyword>
<dbReference type="EMBL" id="FOZM01000002">
    <property type="protein sequence ID" value="SFS19508.1"/>
    <property type="molecule type" value="Genomic_DNA"/>
</dbReference>
<organism evidence="1 2">
    <name type="scientific">Yoonia litorea</name>
    <dbReference type="NCBI Taxonomy" id="1123755"/>
    <lineage>
        <taxon>Bacteria</taxon>
        <taxon>Pseudomonadati</taxon>
        <taxon>Pseudomonadota</taxon>
        <taxon>Alphaproteobacteria</taxon>
        <taxon>Rhodobacterales</taxon>
        <taxon>Paracoccaceae</taxon>
        <taxon>Yoonia</taxon>
    </lineage>
</organism>
<evidence type="ECO:0000313" key="1">
    <source>
        <dbReference type="EMBL" id="SFS19508.1"/>
    </source>
</evidence>
<dbReference type="RefSeq" id="WP_131802573.1">
    <property type="nucleotide sequence ID" value="NZ_FOZM01000002.1"/>
</dbReference>
<proteinExistence type="predicted"/>
<protein>
    <recommendedName>
        <fullName evidence="3">DUF4274 domain-containing protein</fullName>
    </recommendedName>
</protein>